<dbReference type="AlphaFoldDB" id="A0AAD8EER4"/>
<dbReference type="InterPro" id="IPR002401">
    <property type="entry name" value="Cyt_P450_E_grp-I"/>
</dbReference>
<dbReference type="SUPFAM" id="SSF48264">
    <property type="entry name" value="Cytochrome P450"/>
    <property type="match status" value="1"/>
</dbReference>
<evidence type="ECO:0000256" key="9">
    <source>
        <dbReference type="RuleBase" id="RU000461"/>
    </source>
</evidence>
<reference evidence="10" key="1">
    <citation type="journal article" date="2023" name="IScience">
        <title>Live-bearing cockroach genome reveals convergent evolutionary mechanisms linked to viviparity in insects and beyond.</title>
        <authorList>
            <person name="Fouks B."/>
            <person name="Harrison M.C."/>
            <person name="Mikhailova A.A."/>
            <person name="Marchal E."/>
            <person name="English S."/>
            <person name="Carruthers M."/>
            <person name="Jennings E.C."/>
            <person name="Chiamaka E.L."/>
            <person name="Frigard R.A."/>
            <person name="Pippel M."/>
            <person name="Attardo G.M."/>
            <person name="Benoit J.B."/>
            <person name="Bornberg-Bauer E."/>
            <person name="Tobe S.S."/>
        </authorList>
    </citation>
    <scope>NUCLEOTIDE SEQUENCE</scope>
    <source>
        <strain evidence="10">Stay&amp;Tobe</strain>
    </source>
</reference>
<dbReference type="GO" id="GO:0005506">
    <property type="term" value="F:iron ion binding"/>
    <property type="evidence" value="ECO:0007669"/>
    <property type="project" value="InterPro"/>
</dbReference>
<keyword evidence="4 8" id="KW-0479">Metal-binding</keyword>
<evidence type="ECO:0000256" key="4">
    <source>
        <dbReference type="ARBA" id="ARBA00022723"/>
    </source>
</evidence>
<dbReference type="PANTHER" id="PTHR24300:SF376">
    <property type="entry name" value="CYTOCHROME P450 15A1"/>
    <property type="match status" value="1"/>
</dbReference>
<evidence type="ECO:0000256" key="5">
    <source>
        <dbReference type="ARBA" id="ARBA00023002"/>
    </source>
</evidence>
<accession>A0AAD8EER4</accession>
<evidence type="ECO:0000256" key="6">
    <source>
        <dbReference type="ARBA" id="ARBA00023004"/>
    </source>
</evidence>
<dbReference type="InterPro" id="IPR036396">
    <property type="entry name" value="Cyt_P450_sf"/>
</dbReference>
<reference evidence="10" key="2">
    <citation type="submission" date="2023-05" db="EMBL/GenBank/DDBJ databases">
        <authorList>
            <person name="Fouks B."/>
        </authorList>
    </citation>
    <scope>NUCLEOTIDE SEQUENCE</scope>
    <source>
        <strain evidence="10">Stay&amp;Tobe</strain>
        <tissue evidence="10">Testes</tissue>
    </source>
</reference>
<evidence type="ECO:0000313" key="10">
    <source>
        <dbReference type="EMBL" id="KAJ9587381.1"/>
    </source>
</evidence>
<protein>
    <recommendedName>
        <fullName evidence="12">Methyl farnesoate epoxidase</fullName>
    </recommendedName>
</protein>
<evidence type="ECO:0000256" key="7">
    <source>
        <dbReference type="ARBA" id="ARBA00023033"/>
    </source>
</evidence>
<sequence length="487" mass="55514">MIVSIVIAVIVIYLAIDWLTQKPNNFPPGPPTLPLIGSLPFMPRKLVHYTMAGEWRKKYGPVIGCMLGSMRMVAICGPQEVLEVLRRDEFQGRPKGDFFKDRSFNKYLGVFFSDGPFWVEQRRFTLRHLRDFGFGKKSMQDLIMDEVEDVIKEITKKETFQANGMFAVSTLNVLWGMLAGTRYSRDDAELKVLLKKLTRNFRAGNPAGGITASLPIFKKLIPGIIGHTEAMESLRDMQSFFRKSIQNHKTTIDENYLRDFMDAYLKEMNIQETNPDTTFTEEGLITICLDLFAAGGETTTSSIEFTLMYMVLYPEVQKAVHKELDAVVGQNRRPTLEDRPNLHYVEAVLTELLRVCSIAPFTPPHRTTKDTQINGYSIPKNTSIAICIYSLFQDKEHWGDPEVFRPERFLNSEGKYVKDDWMIPFGAGKRVCLGEVLARSTVFLFFTTLLHEFIFSVPEGDPPPSEIPLSGFTIAPQPFRLKASKRF</sequence>
<dbReference type="Pfam" id="PF00067">
    <property type="entry name" value="p450"/>
    <property type="match status" value="1"/>
</dbReference>
<dbReference type="GO" id="GO:0020037">
    <property type="term" value="F:heme binding"/>
    <property type="evidence" value="ECO:0007669"/>
    <property type="project" value="InterPro"/>
</dbReference>
<dbReference type="GO" id="GO:0006082">
    <property type="term" value="P:organic acid metabolic process"/>
    <property type="evidence" value="ECO:0007669"/>
    <property type="project" value="TreeGrafter"/>
</dbReference>
<evidence type="ECO:0000256" key="1">
    <source>
        <dbReference type="ARBA" id="ARBA00001971"/>
    </source>
</evidence>
<dbReference type="GO" id="GO:0008395">
    <property type="term" value="F:steroid hydroxylase activity"/>
    <property type="evidence" value="ECO:0007669"/>
    <property type="project" value="TreeGrafter"/>
</dbReference>
<dbReference type="Gene3D" id="1.10.630.10">
    <property type="entry name" value="Cytochrome P450"/>
    <property type="match status" value="1"/>
</dbReference>
<proteinExistence type="inferred from homology"/>
<feature type="binding site" description="axial binding residue" evidence="8">
    <location>
        <position position="432"/>
    </location>
    <ligand>
        <name>heme</name>
        <dbReference type="ChEBI" id="CHEBI:30413"/>
    </ligand>
    <ligandPart>
        <name>Fe</name>
        <dbReference type="ChEBI" id="CHEBI:18248"/>
    </ligandPart>
</feature>
<dbReference type="Proteomes" id="UP001233999">
    <property type="component" value="Unassembled WGS sequence"/>
</dbReference>
<gene>
    <name evidence="10" type="ORF">L9F63_019106</name>
</gene>
<evidence type="ECO:0000313" key="11">
    <source>
        <dbReference type="Proteomes" id="UP001233999"/>
    </source>
</evidence>
<evidence type="ECO:0000256" key="8">
    <source>
        <dbReference type="PIRSR" id="PIRSR602401-1"/>
    </source>
</evidence>
<keyword evidence="7 9" id="KW-0503">Monooxygenase</keyword>
<dbReference type="InterPro" id="IPR017972">
    <property type="entry name" value="Cyt_P450_CS"/>
</dbReference>
<organism evidence="10 11">
    <name type="scientific">Diploptera punctata</name>
    <name type="common">Pacific beetle cockroach</name>
    <dbReference type="NCBI Taxonomy" id="6984"/>
    <lineage>
        <taxon>Eukaryota</taxon>
        <taxon>Metazoa</taxon>
        <taxon>Ecdysozoa</taxon>
        <taxon>Arthropoda</taxon>
        <taxon>Hexapoda</taxon>
        <taxon>Insecta</taxon>
        <taxon>Pterygota</taxon>
        <taxon>Neoptera</taxon>
        <taxon>Polyneoptera</taxon>
        <taxon>Dictyoptera</taxon>
        <taxon>Blattodea</taxon>
        <taxon>Blaberoidea</taxon>
        <taxon>Blaberidae</taxon>
        <taxon>Diplopterinae</taxon>
        <taxon>Diploptera</taxon>
    </lineage>
</organism>
<name>A0AAD8EER4_DIPPU</name>
<dbReference type="PANTHER" id="PTHR24300">
    <property type="entry name" value="CYTOCHROME P450 508A4-RELATED"/>
    <property type="match status" value="1"/>
</dbReference>
<dbReference type="CDD" id="cd20651">
    <property type="entry name" value="CYP15A1-like"/>
    <property type="match status" value="1"/>
</dbReference>
<evidence type="ECO:0000256" key="2">
    <source>
        <dbReference type="ARBA" id="ARBA00010617"/>
    </source>
</evidence>
<dbReference type="EMBL" id="JASPKZ010006443">
    <property type="protein sequence ID" value="KAJ9587381.1"/>
    <property type="molecule type" value="Genomic_DNA"/>
</dbReference>
<dbReference type="PRINTS" id="PR00385">
    <property type="entry name" value="P450"/>
</dbReference>
<evidence type="ECO:0000256" key="3">
    <source>
        <dbReference type="ARBA" id="ARBA00022617"/>
    </source>
</evidence>
<dbReference type="PRINTS" id="PR00463">
    <property type="entry name" value="EP450I"/>
</dbReference>
<dbReference type="InterPro" id="IPR001128">
    <property type="entry name" value="Cyt_P450"/>
</dbReference>
<evidence type="ECO:0008006" key="12">
    <source>
        <dbReference type="Google" id="ProtNLM"/>
    </source>
</evidence>
<comment type="caution">
    <text evidence="10">The sequence shown here is derived from an EMBL/GenBank/DDBJ whole genome shotgun (WGS) entry which is preliminary data.</text>
</comment>
<comment type="cofactor">
    <cofactor evidence="1 8">
        <name>heme</name>
        <dbReference type="ChEBI" id="CHEBI:30413"/>
    </cofactor>
</comment>
<dbReference type="FunFam" id="1.10.630.10:FF:000036">
    <property type="entry name" value="CYtochrome P450 family"/>
    <property type="match status" value="1"/>
</dbReference>
<dbReference type="GO" id="GO:0016712">
    <property type="term" value="F:oxidoreductase activity, acting on paired donors, with incorporation or reduction of molecular oxygen, reduced flavin or flavoprotein as one donor, and incorporation of one atom of oxygen"/>
    <property type="evidence" value="ECO:0007669"/>
    <property type="project" value="TreeGrafter"/>
</dbReference>
<dbReference type="InterPro" id="IPR050182">
    <property type="entry name" value="Cytochrome_P450_fam2"/>
</dbReference>
<comment type="similarity">
    <text evidence="2 9">Belongs to the cytochrome P450 family.</text>
</comment>
<keyword evidence="3 8" id="KW-0349">Heme</keyword>
<keyword evidence="11" id="KW-1185">Reference proteome</keyword>
<dbReference type="PROSITE" id="PS00086">
    <property type="entry name" value="CYTOCHROME_P450"/>
    <property type="match status" value="1"/>
</dbReference>
<dbReference type="GO" id="GO:0005737">
    <property type="term" value="C:cytoplasm"/>
    <property type="evidence" value="ECO:0007669"/>
    <property type="project" value="TreeGrafter"/>
</dbReference>
<keyword evidence="6 8" id="KW-0408">Iron</keyword>
<dbReference type="GO" id="GO:0006805">
    <property type="term" value="P:xenobiotic metabolic process"/>
    <property type="evidence" value="ECO:0007669"/>
    <property type="project" value="TreeGrafter"/>
</dbReference>
<keyword evidence="5 9" id="KW-0560">Oxidoreductase</keyword>